<accession>A0A8S2YFV3</accession>
<proteinExistence type="predicted"/>
<gene>
    <name evidence="1" type="ORF">TMI583_LOCUS49720</name>
</gene>
<dbReference type="EMBL" id="CAJOBA010111071">
    <property type="protein sequence ID" value="CAF4553556.1"/>
    <property type="molecule type" value="Genomic_DNA"/>
</dbReference>
<feature type="non-terminal residue" evidence="1">
    <location>
        <position position="119"/>
    </location>
</feature>
<organism evidence="1 2">
    <name type="scientific">Didymodactylos carnosus</name>
    <dbReference type="NCBI Taxonomy" id="1234261"/>
    <lineage>
        <taxon>Eukaryota</taxon>
        <taxon>Metazoa</taxon>
        <taxon>Spiralia</taxon>
        <taxon>Gnathifera</taxon>
        <taxon>Rotifera</taxon>
        <taxon>Eurotatoria</taxon>
        <taxon>Bdelloidea</taxon>
        <taxon>Philodinida</taxon>
        <taxon>Philodinidae</taxon>
        <taxon>Didymodactylos</taxon>
    </lineage>
</organism>
<sequence>YEHIHNKYQCHIRKKLTSTTDNMELFDNTGDNYSLKFNQQQLEIEWSHLNDTMLDKLYCSYNLLNHISLILKNMNENDLSQTYLYDFINNENLSDLHKQLKEYEIKDFQLCYIDHVREL</sequence>
<comment type="caution">
    <text evidence="1">The sequence shown here is derived from an EMBL/GenBank/DDBJ whole genome shotgun (WGS) entry which is preliminary data.</text>
</comment>
<name>A0A8S2YFV3_9BILA</name>
<reference evidence="1" key="1">
    <citation type="submission" date="2021-02" db="EMBL/GenBank/DDBJ databases">
        <authorList>
            <person name="Nowell W R."/>
        </authorList>
    </citation>
    <scope>NUCLEOTIDE SEQUENCE</scope>
</reference>
<dbReference type="Proteomes" id="UP000682733">
    <property type="component" value="Unassembled WGS sequence"/>
</dbReference>
<feature type="non-terminal residue" evidence="1">
    <location>
        <position position="1"/>
    </location>
</feature>
<protein>
    <submittedName>
        <fullName evidence="1">Uncharacterized protein</fullName>
    </submittedName>
</protein>
<evidence type="ECO:0000313" key="1">
    <source>
        <dbReference type="EMBL" id="CAF4553556.1"/>
    </source>
</evidence>
<dbReference type="AlphaFoldDB" id="A0A8S2YFV3"/>
<evidence type="ECO:0000313" key="2">
    <source>
        <dbReference type="Proteomes" id="UP000682733"/>
    </source>
</evidence>